<evidence type="ECO:0000256" key="2">
    <source>
        <dbReference type="ARBA" id="ARBA00022692"/>
    </source>
</evidence>
<feature type="transmembrane region" description="Helical" evidence="5">
    <location>
        <begin position="67"/>
        <end position="87"/>
    </location>
</feature>
<sequence>MSSSSEERNFLESGPPLPPSLMGGANIQLGTVAPALGTIGYAPEPDYLDYNLKGRGVSEKMFANTGASYVIATFIGGAMGLRSGLAATPNSRMRVKLNSVLNHCSKIGSKSGNAVGVLSLVYTLYEWGVEETLKPDRYFNNEAISPTIAAFLTGATYKSMAGPRVAALAGTIGAGMVGATYIGCTLAGVPYGTKGFLFF</sequence>
<evidence type="ECO:0000313" key="7">
    <source>
        <dbReference type="EMBL" id="CAD8891170.1"/>
    </source>
</evidence>
<dbReference type="PANTHER" id="PTHR15371">
    <property type="entry name" value="TIM23"/>
    <property type="match status" value="1"/>
</dbReference>
<dbReference type="GO" id="GO:0008320">
    <property type="term" value="F:protein transmembrane transporter activity"/>
    <property type="evidence" value="ECO:0007669"/>
    <property type="project" value="TreeGrafter"/>
</dbReference>
<evidence type="ECO:0000256" key="4">
    <source>
        <dbReference type="ARBA" id="ARBA00023136"/>
    </source>
</evidence>
<dbReference type="EMBL" id="HBFR01025575">
    <property type="protein sequence ID" value="CAD8891170.1"/>
    <property type="molecule type" value="Transcribed_RNA"/>
</dbReference>
<dbReference type="PANTHER" id="PTHR15371:SF0">
    <property type="entry name" value="SD19278P"/>
    <property type="match status" value="1"/>
</dbReference>
<dbReference type="InterPro" id="IPR045238">
    <property type="entry name" value="Tim23-like"/>
</dbReference>
<name>A0A6U5ID74_9STRA</name>
<evidence type="ECO:0000256" key="3">
    <source>
        <dbReference type="ARBA" id="ARBA00022989"/>
    </source>
</evidence>
<proteinExistence type="predicted"/>
<accession>A0A6U5ID74</accession>
<feature type="transmembrane region" description="Helical" evidence="5">
    <location>
        <begin position="165"/>
        <end position="189"/>
    </location>
</feature>
<dbReference type="GO" id="GO:0005744">
    <property type="term" value="C:TIM23 mitochondrial import inner membrane translocase complex"/>
    <property type="evidence" value="ECO:0007669"/>
    <property type="project" value="TreeGrafter"/>
</dbReference>
<evidence type="ECO:0000256" key="5">
    <source>
        <dbReference type="SAM" id="Phobius"/>
    </source>
</evidence>
<dbReference type="Pfam" id="PF02466">
    <property type="entry name" value="Tim17"/>
    <property type="match status" value="1"/>
</dbReference>
<reference evidence="7" key="1">
    <citation type="submission" date="2021-01" db="EMBL/GenBank/DDBJ databases">
        <authorList>
            <person name="Corre E."/>
            <person name="Pelletier E."/>
            <person name="Niang G."/>
            <person name="Scheremetjew M."/>
            <person name="Finn R."/>
            <person name="Kale V."/>
            <person name="Holt S."/>
            <person name="Cochrane G."/>
            <person name="Meng A."/>
            <person name="Brown T."/>
            <person name="Cohen L."/>
        </authorList>
    </citation>
    <scope>NUCLEOTIDE SEQUENCE</scope>
    <source>
        <strain evidence="7">308</strain>
    </source>
</reference>
<keyword evidence="2 5" id="KW-0812">Transmembrane</keyword>
<keyword evidence="4 5" id="KW-0472">Membrane</keyword>
<dbReference type="EMBL" id="HBFR01025573">
    <property type="protein sequence ID" value="CAD8891168.1"/>
    <property type="molecule type" value="Transcribed_RNA"/>
</dbReference>
<comment type="subcellular location">
    <subcellularLocation>
        <location evidence="1">Membrane</location>
        <topology evidence="1">Multi-pass membrane protein</topology>
    </subcellularLocation>
</comment>
<evidence type="ECO:0000313" key="6">
    <source>
        <dbReference type="EMBL" id="CAD8891168.1"/>
    </source>
</evidence>
<gene>
    <name evidence="6" type="ORF">CHYS00102_LOCUS18374</name>
    <name evidence="7" type="ORF">CHYS00102_LOCUS18376</name>
</gene>
<keyword evidence="3 5" id="KW-1133">Transmembrane helix</keyword>
<dbReference type="AlphaFoldDB" id="A0A6U5ID74"/>
<dbReference type="GO" id="GO:0030150">
    <property type="term" value="P:protein import into mitochondrial matrix"/>
    <property type="evidence" value="ECO:0007669"/>
    <property type="project" value="TreeGrafter"/>
</dbReference>
<organism evidence="7">
    <name type="scientific">Corethron hystrix</name>
    <dbReference type="NCBI Taxonomy" id="216773"/>
    <lineage>
        <taxon>Eukaryota</taxon>
        <taxon>Sar</taxon>
        <taxon>Stramenopiles</taxon>
        <taxon>Ochrophyta</taxon>
        <taxon>Bacillariophyta</taxon>
        <taxon>Coscinodiscophyceae</taxon>
        <taxon>Corethrophycidae</taxon>
        <taxon>Corethrales</taxon>
        <taxon>Corethraceae</taxon>
        <taxon>Corethron</taxon>
    </lineage>
</organism>
<evidence type="ECO:0008006" key="8">
    <source>
        <dbReference type="Google" id="ProtNLM"/>
    </source>
</evidence>
<evidence type="ECO:0000256" key="1">
    <source>
        <dbReference type="ARBA" id="ARBA00004141"/>
    </source>
</evidence>
<protein>
    <recommendedName>
        <fullName evidence="8">Mitochondrial import inner membrane translocase subunit TIM23</fullName>
    </recommendedName>
</protein>